<feature type="domain" description="HTH luxR-type" evidence="1">
    <location>
        <begin position="257"/>
        <end position="314"/>
    </location>
</feature>
<organism evidence="2 3">
    <name type="scientific">Streptomyces resistomycificus</name>
    <dbReference type="NCBI Taxonomy" id="67356"/>
    <lineage>
        <taxon>Bacteria</taxon>
        <taxon>Bacillati</taxon>
        <taxon>Actinomycetota</taxon>
        <taxon>Actinomycetes</taxon>
        <taxon>Kitasatosporales</taxon>
        <taxon>Streptomycetaceae</taxon>
        <taxon>Streptomyces</taxon>
        <taxon>Streptomyces aurantiacus group</taxon>
    </lineage>
</organism>
<dbReference type="GO" id="GO:0003677">
    <property type="term" value="F:DNA binding"/>
    <property type="evidence" value="ECO:0007669"/>
    <property type="project" value="InterPro"/>
</dbReference>
<sequence>MTTPVHQHGPEELCSAGLELYGRALREGLVPEQEAAAAPCLLRAGLLRPDLDDTRWLRPVAPALALPRLLRGIAEDIARRRQAEALLAEAFEPFMGLGTAHTDPTEAAGITLLSGSAPIDDAIRQAMLRSSDEVLTIQPGGKRPVPSLALAFTKEQEILARGARMRTLYQHTSRHDPAVLAHYELLDGDVEVRTLDEVPERLIVLDREIAFIPANPDRTIAVEVRHRPLVTYLATTFDRLWPLATPMYPRAVQQPALNGITPRQRAIAALLVEGRTDAVIAERLGMNIRTAREHIAKLASTFGSESRAQLGYLIGRSGILEQEG</sequence>
<accession>A0A0L8KR99</accession>
<dbReference type="SUPFAM" id="SSF46894">
    <property type="entry name" value="C-terminal effector domain of the bipartite response regulators"/>
    <property type="match status" value="1"/>
</dbReference>
<reference evidence="3" key="1">
    <citation type="submission" date="2015-07" db="EMBL/GenBank/DDBJ databases">
        <authorList>
            <person name="Ju K.-S."/>
            <person name="Doroghazi J.R."/>
            <person name="Metcalf W.W."/>
        </authorList>
    </citation>
    <scope>NUCLEOTIDE SEQUENCE [LARGE SCALE GENOMIC DNA]</scope>
    <source>
        <strain evidence="3">NRRL 2290</strain>
    </source>
</reference>
<dbReference type="OrthoDB" id="4307453at2"/>
<dbReference type="Proteomes" id="UP000037251">
    <property type="component" value="Unassembled WGS sequence"/>
</dbReference>
<name>A0A0L8KR99_9ACTN</name>
<dbReference type="InterPro" id="IPR000792">
    <property type="entry name" value="Tscrpt_reg_LuxR_C"/>
</dbReference>
<dbReference type="SMART" id="SM00421">
    <property type="entry name" value="HTH_LUXR"/>
    <property type="match status" value="1"/>
</dbReference>
<proteinExistence type="predicted"/>
<dbReference type="PATRIC" id="fig|67356.5.peg.8551"/>
<dbReference type="PANTHER" id="PTHR34293">
    <property type="entry name" value="HTH-TYPE TRANSCRIPTIONAL REGULATOR TRMBL2"/>
    <property type="match status" value="1"/>
</dbReference>
<evidence type="ECO:0000259" key="1">
    <source>
        <dbReference type="SMART" id="SM00421"/>
    </source>
</evidence>
<dbReference type="eggNOG" id="COG2197">
    <property type="taxonomic scope" value="Bacteria"/>
</dbReference>
<dbReference type="EMBL" id="LGUS01000235">
    <property type="protein sequence ID" value="KOG28244.1"/>
    <property type="molecule type" value="Genomic_DNA"/>
</dbReference>
<dbReference type="InterPro" id="IPR036388">
    <property type="entry name" value="WH-like_DNA-bd_sf"/>
</dbReference>
<comment type="caution">
    <text evidence="2">The sequence shown here is derived from an EMBL/GenBank/DDBJ whole genome shotgun (WGS) entry which is preliminary data.</text>
</comment>
<evidence type="ECO:0000313" key="2">
    <source>
        <dbReference type="EMBL" id="KOG28244.1"/>
    </source>
</evidence>
<dbReference type="GO" id="GO:0006355">
    <property type="term" value="P:regulation of DNA-templated transcription"/>
    <property type="evidence" value="ECO:0007669"/>
    <property type="project" value="InterPro"/>
</dbReference>
<dbReference type="RefSeq" id="WP_030044861.1">
    <property type="nucleotide sequence ID" value="NZ_KL575655.1"/>
</dbReference>
<dbReference type="AlphaFoldDB" id="A0A0L8KR99"/>
<keyword evidence="3" id="KW-1185">Reference proteome</keyword>
<dbReference type="InterPro" id="IPR051797">
    <property type="entry name" value="TrmB-like"/>
</dbReference>
<dbReference type="STRING" id="67356.AQJ84_15650"/>
<dbReference type="PANTHER" id="PTHR34293:SF1">
    <property type="entry name" value="HTH-TYPE TRANSCRIPTIONAL REGULATOR TRMBL2"/>
    <property type="match status" value="1"/>
</dbReference>
<dbReference type="Gene3D" id="1.10.10.10">
    <property type="entry name" value="Winged helix-like DNA-binding domain superfamily/Winged helix DNA-binding domain"/>
    <property type="match status" value="1"/>
</dbReference>
<dbReference type="InterPro" id="IPR016032">
    <property type="entry name" value="Sig_transdc_resp-reg_C-effctor"/>
</dbReference>
<protein>
    <submittedName>
        <fullName evidence="2">LuxR family transcriptional regulator</fullName>
    </submittedName>
</protein>
<evidence type="ECO:0000313" key="3">
    <source>
        <dbReference type="Proteomes" id="UP000037251"/>
    </source>
</evidence>
<gene>
    <name evidence="2" type="ORF">ADK37_39970</name>
</gene>